<dbReference type="InterPro" id="IPR006330">
    <property type="entry name" value="Ado/ade_deaminase"/>
</dbReference>
<keyword evidence="5" id="KW-0862">Zinc</keyword>
<dbReference type="PATRIC" id="fig|1590042.3.peg.977"/>
<proteinExistence type="inferred from homology"/>
<evidence type="ECO:0000313" key="7">
    <source>
        <dbReference type="EMBL" id="KRG18967.1"/>
    </source>
</evidence>
<evidence type="ECO:0000256" key="5">
    <source>
        <dbReference type="ARBA" id="ARBA00022833"/>
    </source>
</evidence>
<evidence type="ECO:0000313" key="9">
    <source>
        <dbReference type="Proteomes" id="UP000051494"/>
    </source>
</evidence>
<keyword evidence="3" id="KW-0479">Metal-binding</keyword>
<dbReference type="PANTHER" id="PTHR43114:SF6">
    <property type="entry name" value="ADENINE DEAMINASE"/>
    <property type="match status" value="1"/>
</dbReference>
<dbReference type="RefSeq" id="WP_057624085.1">
    <property type="nucleotide sequence ID" value="NZ_LKHV02000001.1"/>
</dbReference>
<dbReference type="InterPro" id="IPR001365">
    <property type="entry name" value="A_deaminase_dom"/>
</dbReference>
<reference evidence="7" key="1">
    <citation type="submission" date="2015-09" db="EMBL/GenBank/DDBJ databases">
        <title>Draft Genome Sequences of Two Novel Amoeba-resistant Intranuclear Bacteria, Candidatus Berkiella cookevillensis and Candidatus Berkiella aquae.</title>
        <authorList>
            <person name="Mehari Y.T."/>
            <person name="Arivett B.A."/>
            <person name="Farone A.L."/>
            <person name="Gunderson J.H."/>
            <person name="Farone M.B."/>
        </authorList>
    </citation>
    <scope>NUCLEOTIDE SEQUENCE [LARGE SCALE GENOMIC DNA]</scope>
    <source>
        <strain evidence="7">CC99</strain>
    </source>
</reference>
<evidence type="ECO:0000256" key="1">
    <source>
        <dbReference type="ARBA" id="ARBA00001947"/>
    </source>
</evidence>
<dbReference type="GO" id="GO:0019239">
    <property type="term" value="F:deaminase activity"/>
    <property type="evidence" value="ECO:0007669"/>
    <property type="project" value="InterPro"/>
</dbReference>
<gene>
    <name evidence="7" type="primary">add2</name>
    <name evidence="8" type="synonym">add</name>
    <name evidence="7" type="ORF">CC99x_00955</name>
    <name evidence="8" type="ORF">CC99x_010415</name>
</gene>
<sequence>MTSFTRISLEQLPKAELHVHLEGGTLRASKLIELADKHGLPKPTLIFGENNNLKFADHDFLDFLKVYDLAASYILTEQDIEEVTYEYLEQCAKQGTLYVELTCSPDHVTQNRKTYTDIHQTLAPEQNTDLKAAFRATLARALQEKYKTLPNIDYAQFIAAVVRGIDRANAQYGIEARILIVLLRHNGKEHCHTTIQNMLDYPHPYVVGINLAGNETDFPPTLFVEHYQKAKKAGYKLTAHVGEHTGAEYIKEAVDILALDRIGHGTSAFLDTTLIATLVDKKIGIEANITSNLALTNIKDVTSHPFKLFLDADILVSLNTDDPTYFNTDIGREYEKAKSAWNLKDEDLLKITRNAIQSAFCEVSLKTKLLASIDLYEAARETFKHVLALNDRFLYSMFMKYLLEATQPSLETYLRLQAQNPKAYDCKVLVQKHIAYEQACEQHNKYIQSTKMQLSNHSHIKSQKPNKKTVSI</sequence>
<dbReference type="EMBL" id="LKHV02000001">
    <property type="protein sequence ID" value="MCS5709318.1"/>
    <property type="molecule type" value="Genomic_DNA"/>
</dbReference>
<dbReference type="EC" id="3.5.4.4" evidence="8"/>
<protein>
    <submittedName>
        <fullName evidence="8">Adenosine deaminase</fullName>
        <ecNumber evidence="8">3.5.4.4</ecNumber>
    </submittedName>
    <submittedName>
        <fullName evidence="7">Aminodeoxyfutalosine deaminase</fullName>
        <ecNumber evidence="7">3.5.4.-</ecNumber>
    </submittedName>
</protein>
<keyword evidence="4 7" id="KW-0378">Hydrolase</keyword>
<dbReference type="GO" id="GO:0046872">
    <property type="term" value="F:metal ion binding"/>
    <property type="evidence" value="ECO:0007669"/>
    <property type="project" value="UniProtKB-KW"/>
</dbReference>
<dbReference type="GO" id="GO:0009168">
    <property type="term" value="P:purine ribonucleoside monophosphate biosynthetic process"/>
    <property type="evidence" value="ECO:0007669"/>
    <property type="project" value="InterPro"/>
</dbReference>
<dbReference type="PANTHER" id="PTHR43114">
    <property type="entry name" value="ADENINE DEAMINASE"/>
    <property type="match status" value="1"/>
</dbReference>
<dbReference type="EC" id="3.5.4.-" evidence="7"/>
<dbReference type="Gene3D" id="3.20.20.140">
    <property type="entry name" value="Metal-dependent hydrolases"/>
    <property type="match status" value="1"/>
</dbReference>
<comment type="cofactor">
    <cofactor evidence="1">
        <name>Zn(2+)</name>
        <dbReference type="ChEBI" id="CHEBI:29105"/>
    </cofactor>
</comment>
<dbReference type="EMBL" id="LKHV01000004">
    <property type="protein sequence ID" value="KRG18967.1"/>
    <property type="molecule type" value="Genomic_DNA"/>
</dbReference>
<evidence type="ECO:0000256" key="3">
    <source>
        <dbReference type="ARBA" id="ARBA00022723"/>
    </source>
</evidence>
<keyword evidence="9" id="KW-1185">Reference proteome</keyword>
<evidence type="ECO:0000259" key="6">
    <source>
        <dbReference type="Pfam" id="PF00962"/>
    </source>
</evidence>
<dbReference type="Proteomes" id="UP000051494">
    <property type="component" value="Unassembled WGS sequence"/>
</dbReference>
<reference evidence="8" key="2">
    <citation type="journal article" date="2016" name="Genome Announc.">
        <title>Draft Genome Sequences of Two Novel Amoeba-Resistant Intranuclear Bacteria, 'Candidatus Berkiella cookevillensis' and 'Candidatus Berkiella aquae'.</title>
        <authorList>
            <person name="Mehari Y.T."/>
            <person name="Arivett B.A."/>
            <person name="Farone A.L."/>
            <person name="Gunderson J.H."/>
            <person name="Farone M.B."/>
        </authorList>
    </citation>
    <scope>NUCLEOTIDE SEQUENCE</scope>
    <source>
        <strain evidence="8">CC99</strain>
    </source>
</reference>
<dbReference type="GO" id="GO:0016814">
    <property type="term" value="F:hydrolase activity, acting on carbon-nitrogen (but not peptide) bonds, in cyclic amidines"/>
    <property type="evidence" value="ECO:0007669"/>
    <property type="project" value="UniProtKB-ARBA"/>
</dbReference>
<name>A0A0Q9YR22_9GAMM</name>
<dbReference type="OrthoDB" id="105475at2"/>
<reference evidence="8" key="3">
    <citation type="submission" date="2021-06" db="EMBL/GenBank/DDBJ databases">
        <title>Genomic Description and Analysis of Intracellular Bacteria, Candidatus Berkiella cookevillensis and Candidatus Berkiella aquae.</title>
        <authorList>
            <person name="Kidane D.T."/>
            <person name="Mehari Y.T."/>
            <person name="Rice F.C."/>
            <person name="Arivett B.A."/>
            <person name="Farone A.L."/>
            <person name="Berk S.G."/>
            <person name="Farone M.B."/>
        </authorList>
    </citation>
    <scope>NUCLEOTIDE SEQUENCE</scope>
    <source>
        <strain evidence="8">CC99</strain>
    </source>
</reference>
<dbReference type="Pfam" id="PF00962">
    <property type="entry name" value="A_deaminase"/>
    <property type="match status" value="1"/>
</dbReference>
<dbReference type="InterPro" id="IPR006650">
    <property type="entry name" value="A/AMP_deam_AS"/>
</dbReference>
<evidence type="ECO:0000256" key="4">
    <source>
        <dbReference type="ARBA" id="ARBA00022801"/>
    </source>
</evidence>
<dbReference type="AlphaFoldDB" id="A0A0Q9YR22"/>
<accession>A0A0Q9YR22</accession>
<comment type="caution">
    <text evidence="7">The sequence shown here is derived from an EMBL/GenBank/DDBJ whole genome shotgun (WGS) entry which is preliminary data.</text>
</comment>
<feature type="domain" description="Adenosine deaminase" evidence="6">
    <location>
        <begin position="13"/>
        <end position="374"/>
    </location>
</feature>
<comment type="similarity">
    <text evidence="2">Belongs to the metallo-dependent hydrolases superfamily. Adenosine and AMP deaminases family.</text>
</comment>
<dbReference type="SUPFAM" id="SSF51556">
    <property type="entry name" value="Metallo-dependent hydrolases"/>
    <property type="match status" value="1"/>
</dbReference>
<dbReference type="STRING" id="437022.CC99x_00955"/>
<dbReference type="NCBIfam" id="TIGR01430">
    <property type="entry name" value="aden_deam"/>
    <property type="match status" value="1"/>
</dbReference>
<dbReference type="InterPro" id="IPR032466">
    <property type="entry name" value="Metal_Hydrolase"/>
</dbReference>
<evidence type="ECO:0000256" key="2">
    <source>
        <dbReference type="ARBA" id="ARBA00006676"/>
    </source>
</evidence>
<dbReference type="PROSITE" id="PS00485">
    <property type="entry name" value="A_DEAMINASE"/>
    <property type="match status" value="1"/>
</dbReference>
<organism evidence="7">
    <name type="scientific">Candidatus Berkiella cookevillensis</name>
    <dbReference type="NCBI Taxonomy" id="437022"/>
    <lineage>
        <taxon>Bacteria</taxon>
        <taxon>Pseudomonadati</taxon>
        <taxon>Pseudomonadota</taxon>
        <taxon>Gammaproteobacteria</taxon>
        <taxon>Candidatus Berkiellales</taxon>
        <taxon>Candidatus Berkiellaceae</taxon>
        <taxon>Candidatus Berkiella</taxon>
    </lineage>
</organism>
<evidence type="ECO:0000313" key="8">
    <source>
        <dbReference type="EMBL" id="MCS5709318.1"/>
    </source>
</evidence>